<dbReference type="Proteomes" id="UP000198864">
    <property type="component" value="Unassembled WGS sequence"/>
</dbReference>
<reference evidence="1 4" key="2">
    <citation type="submission" date="2018-03" db="EMBL/GenBank/DDBJ databases">
        <title>Genomic framework for the identification of Micromonospora saelicesensis and Micromonospora noduli.</title>
        <authorList>
            <person name="Riesco R."/>
            <person name="Trujillo M.E."/>
        </authorList>
    </citation>
    <scope>NUCLEOTIDE SEQUENCE [LARGE SCALE GENOMIC DNA]</scope>
    <source>
        <strain evidence="1 4">GAR05</strain>
    </source>
</reference>
<keyword evidence="2" id="KW-0808">Transferase</keyword>
<dbReference type="Proteomes" id="UP000249334">
    <property type="component" value="Unassembled WGS sequence"/>
</dbReference>
<keyword evidence="4" id="KW-1185">Reference proteome</keyword>
<name>A0A1C4U3U8_9ACTN</name>
<dbReference type="STRING" id="285676.GA0070561_0686"/>
<proteinExistence type="predicted"/>
<dbReference type="InterPro" id="IPR027417">
    <property type="entry name" value="P-loop_NTPase"/>
</dbReference>
<dbReference type="SUPFAM" id="SSF52540">
    <property type="entry name" value="P-loop containing nucleoside triphosphate hydrolases"/>
    <property type="match status" value="1"/>
</dbReference>
<sequence>MPLAPRAMVISLQKTGTHLMQGLMTNLGYKMAGVPRPTPRNTPEFTDAQRRQIAALTLSKSDYDELLELEGTEEYLLRTQEAWSALGWHWQRRLGQHVVNRYGQTRFDFADSVITNPHLPYSRFADTPAGLCWIFHELDISKVDGSFFAEWVETATPPLVYNYRDPRDALVSMVNFLEGRTREGYGNFYEFDIFHRILTSLPTWEEKLDYAMRDTSFLGRDQFERGLWLLRHPDVCKVSYEDLVGERGGGSRQRQLEAVDRLLKHVGSTADAEEVAGKVYDQSSWSFFRGTTGTWRERFTKRNEARFTELFGDILEQYGYE</sequence>
<gene>
    <name evidence="2" type="ORF">GA0070561_0686</name>
    <name evidence="1" type="ORF">GAR05_04565</name>
</gene>
<organism evidence="2 3">
    <name type="scientific">Micromonospora saelicesensis</name>
    <dbReference type="NCBI Taxonomy" id="285676"/>
    <lineage>
        <taxon>Bacteria</taxon>
        <taxon>Bacillati</taxon>
        <taxon>Actinomycetota</taxon>
        <taxon>Actinomycetes</taxon>
        <taxon>Micromonosporales</taxon>
        <taxon>Micromonosporaceae</taxon>
        <taxon>Micromonospora</taxon>
    </lineage>
</organism>
<reference evidence="2 3" key="1">
    <citation type="submission" date="2016-06" db="EMBL/GenBank/DDBJ databases">
        <authorList>
            <person name="Kjaerup R.B."/>
            <person name="Dalgaard T.S."/>
            <person name="Juul-Madsen H.R."/>
        </authorList>
    </citation>
    <scope>NUCLEOTIDE SEQUENCE [LARGE SCALE GENOMIC DNA]</scope>
    <source>
        <strain evidence="2 3">DSM 44871</strain>
    </source>
</reference>
<dbReference type="EMBL" id="FMCR01000001">
    <property type="protein sequence ID" value="SCE66393.1"/>
    <property type="molecule type" value="Genomic_DNA"/>
</dbReference>
<evidence type="ECO:0000313" key="4">
    <source>
        <dbReference type="Proteomes" id="UP000249334"/>
    </source>
</evidence>
<dbReference type="RefSeq" id="WP_141710301.1">
    <property type="nucleotide sequence ID" value="NZ_FMCR01000001.1"/>
</dbReference>
<dbReference type="EMBL" id="PXXW01000036">
    <property type="protein sequence ID" value="RAN95300.1"/>
    <property type="molecule type" value="Genomic_DNA"/>
</dbReference>
<dbReference type="AlphaFoldDB" id="A0A1C4U3U8"/>
<dbReference type="GO" id="GO:0016740">
    <property type="term" value="F:transferase activity"/>
    <property type="evidence" value="ECO:0007669"/>
    <property type="project" value="UniProtKB-KW"/>
</dbReference>
<evidence type="ECO:0000313" key="1">
    <source>
        <dbReference type="EMBL" id="RAN95300.1"/>
    </source>
</evidence>
<protein>
    <submittedName>
        <fullName evidence="2">Sulfotransferase family protein</fullName>
    </submittedName>
</protein>
<evidence type="ECO:0000313" key="3">
    <source>
        <dbReference type="Proteomes" id="UP000198864"/>
    </source>
</evidence>
<evidence type="ECO:0000313" key="2">
    <source>
        <dbReference type="EMBL" id="SCE66393.1"/>
    </source>
</evidence>
<accession>A0A1C4U3U8</accession>
<dbReference type="Gene3D" id="3.40.50.300">
    <property type="entry name" value="P-loop containing nucleotide triphosphate hydrolases"/>
    <property type="match status" value="1"/>
</dbReference>